<dbReference type="InterPro" id="IPR051726">
    <property type="entry name" value="Chitin_Synth_Reg"/>
</dbReference>
<evidence type="ECO:0000256" key="2">
    <source>
        <dbReference type="SAM" id="MobiDB-lite"/>
    </source>
</evidence>
<dbReference type="AlphaFoldDB" id="A0A9P8SDT1"/>
<dbReference type="InterPro" id="IPR011990">
    <property type="entry name" value="TPR-like_helical_dom_sf"/>
</dbReference>
<dbReference type="Gene3D" id="1.25.40.10">
    <property type="entry name" value="Tetratricopeptide repeat domain"/>
    <property type="match status" value="1"/>
</dbReference>
<organism evidence="3 4">
    <name type="scientific">Hirsutella rhossiliensis</name>
    <dbReference type="NCBI Taxonomy" id="111463"/>
    <lineage>
        <taxon>Eukaryota</taxon>
        <taxon>Fungi</taxon>
        <taxon>Dikarya</taxon>
        <taxon>Ascomycota</taxon>
        <taxon>Pezizomycotina</taxon>
        <taxon>Sordariomycetes</taxon>
        <taxon>Hypocreomycetidae</taxon>
        <taxon>Hypocreales</taxon>
        <taxon>Ophiocordycipitaceae</taxon>
        <taxon>Hirsutella</taxon>
    </lineage>
</organism>
<keyword evidence="1" id="KW-0677">Repeat</keyword>
<dbReference type="SMART" id="SM00671">
    <property type="entry name" value="SEL1"/>
    <property type="match status" value="7"/>
</dbReference>
<feature type="compositionally biased region" description="Polar residues" evidence="2">
    <location>
        <begin position="179"/>
        <end position="193"/>
    </location>
</feature>
<evidence type="ECO:0000256" key="1">
    <source>
        <dbReference type="ARBA" id="ARBA00022737"/>
    </source>
</evidence>
<dbReference type="PANTHER" id="PTHR46430">
    <property type="entry name" value="PROTEIN SKT5-RELATED"/>
    <property type="match status" value="1"/>
</dbReference>
<dbReference type="GeneID" id="68360611"/>
<sequence>MAAVKTSPPPASASPGADSRNRTTLHAMAIHGRPAEELHRKPLPLPPLPQGNARLREAPVSPVRVNFQRESWPQPSNADIELAQSEAAQSPTPSTETLGSRAEQKPLPPLSTCNETPRSPTASMRTSGSVGNQKPLPPLSAPNEPKERQRFSTASTGTMGSLAEQKPLSPLSKSHDRQQPSTASIGTLGSIGSQKPLPPLTTAHERHQSYTGSIGTPGSIGDPKPLPPLSTPTKSSQRPDGSGAATSAIRFSHAPLDLNLSPTSPNGPGRYPATVASPKGLAKNHDDFRNSRESDGTDSSAQQPSSVQSSAATSASSISVVNENAECSPIDDASPGGSAANDPTPKNFSIPLFQYHHQQHEPPQRVGSVPSEAARSASNPELLENAGPVRRHLTPTSGYWARGSLSRPQSSYSTFSDHGSRGRSPNLMPGGSHMRAPSSHSRKSPDSRLSTYAELLSVPYPQQAPALVSLDNSNLRNAVGNNASLLSTDKTLEMYRQNVKKTNDFSIQYSFAVFLISTAQEQGLDFPEPKPRKNNRQPLGEVDSFEVESPVSNSYELVREARQILQRLANGGYPFAQYYLADGFASGLFSKGKEDYNAAFPLFVLAAKHGHAESAYRTALCYEFGWGCRKDPAKAVQFLRSAASKRHPGAMTRLGKACLSGDLGEKRYREGIKWMKLATEAADSQYNAAPYQLGCLYETGYGDDIFQDLGYAAELFTQAAELGHPEANYRMGDAYEHGRLNCPRDPALSVHFYTGAAERGHAGAMMGLCAWYMVGAAPILEKDEEEAYEWARRSAELGFVKAQYAVGYFTEMGIGCRRDMLEANVWYVKAADAGDERAKQRLAVIQSAASGEGVPMEVAPPRNGKTNKAAKDDKECVIM</sequence>
<feature type="compositionally biased region" description="Polar residues" evidence="2">
    <location>
        <begin position="68"/>
        <end position="77"/>
    </location>
</feature>
<evidence type="ECO:0000313" key="3">
    <source>
        <dbReference type="EMBL" id="KAH0957336.1"/>
    </source>
</evidence>
<feature type="region of interest" description="Disordered" evidence="2">
    <location>
        <begin position="1"/>
        <end position="448"/>
    </location>
</feature>
<reference evidence="3" key="1">
    <citation type="submission" date="2021-09" db="EMBL/GenBank/DDBJ databases">
        <title>A high-quality genome of the endoparasitic fungus Hirsutella rhossiliensis with a comparison of Hirsutella genomes reveals transposable elements contributing to genome size variation.</title>
        <authorList>
            <person name="Lin R."/>
            <person name="Jiao Y."/>
            <person name="Sun X."/>
            <person name="Ling J."/>
            <person name="Xie B."/>
            <person name="Cheng X."/>
        </authorList>
    </citation>
    <scope>NUCLEOTIDE SEQUENCE</scope>
    <source>
        <strain evidence="3">HR02</strain>
    </source>
</reference>
<dbReference type="OrthoDB" id="272077at2759"/>
<feature type="compositionally biased region" description="Basic and acidic residues" evidence="2">
    <location>
        <begin position="283"/>
        <end position="295"/>
    </location>
</feature>
<dbReference type="RefSeq" id="XP_044714850.1">
    <property type="nucleotide sequence ID" value="XM_044869953.1"/>
</dbReference>
<dbReference type="Pfam" id="PF08238">
    <property type="entry name" value="Sel1"/>
    <property type="match status" value="7"/>
</dbReference>
<gene>
    <name evidence="3" type="ORF">HRG_11483</name>
</gene>
<dbReference type="PANTHER" id="PTHR46430:SF1">
    <property type="entry name" value="CHITIN SYNTHASE REGULATOR SKT5-RELATED"/>
    <property type="match status" value="1"/>
</dbReference>
<feature type="compositionally biased region" description="Polar residues" evidence="2">
    <location>
        <begin position="111"/>
        <end position="132"/>
    </location>
</feature>
<feature type="compositionally biased region" description="Polar residues" evidence="2">
    <location>
        <begin position="86"/>
        <end position="98"/>
    </location>
</feature>
<evidence type="ECO:0000313" key="4">
    <source>
        <dbReference type="Proteomes" id="UP000824596"/>
    </source>
</evidence>
<comment type="caution">
    <text evidence="3">The sequence shown here is derived from an EMBL/GenBank/DDBJ whole genome shotgun (WGS) entry which is preliminary data.</text>
</comment>
<dbReference type="EMBL" id="JAIZPD010000021">
    <property type="protein sequence ID" value="KAH0957336.1"/>
    <property type="molecule type" value="Genomic_DNA"/>
</dbReference>
<accession>A0A9P8SDT1</accession>
<feature type="compositionally biased region" description="Low complexity" evidence="2">
    <location>
        <begin position="299"/>
        <end position="321"/>
    </location>
</feature>
<dbReference type="InterPro" id="IPR006597">
    <property type="entry name" value="Sel1-like"/>
</dbReference>
<protein>
    <submittedName>
        <fullName evidence="3">Sel1 repeat domain-containing protein</fullName>
    </submittedName>
</protein>
<feature type="compositionally biased region" description="Polar residues" evidence="2">
    <location>
        <begin position="406"/>
        <end position="417"/>
    </location>
</feature>
<keyword evidence="4" id="KW-1185">Reference proteome</keyword>
<proteinExistence type="predicted"/>
<dbReference type="Proteomes" id="UP000824596">
    <property type="component" value="Unassembled WGS sequence"/>
</dbReference>
<dbReference type="SUPFAM" id="SSF81901">
    <property type="entry name" value="HCP-like"/>
    <property type="match status" value="1"/>
</dbReference>
<name>A0A9P8SDT1_9HYPO</name>